<proteinExistence type="predicted"/>
<sequence length="137" mass="14816">MRDNFLDSELSALRNSEALFSTCSVSMTGTRLPDERAQAVRSLGSLLNYVRLDPRKGYCEFRFPHSSMGSSPSSEGVLTGSGGCSEGLGLGLSALSRATSIFGICTRHCQGWADVGVLLRTPRELESSRHCKTRLTP</sequence>
<evidence type="ECO:0000313" key="1">
    <source>
        <dbReference type="EMBL" id="KAF3528477.1"/>
    </source>
</evidence>
<name>A0ABQ7B7G3_BRACR</name>
<reference evidence="1 2" key="1">
    <citation type="journal article" date="2020" name="BMC Genomics">
        <title>Intraspecific diversification of the crop wild relative Brassica cretica Lam. using demographic model selection.</title>
        <authorList>
            <person name="Kioukis A."/>
            <person name="Michalopoulou V.A."/>
            <person name="Briers L."/>
            <person name="Pirintsos S."/>
            <person name="Studholme D.J."/>
            <person name="Pavlidis P."/>
            <person name="Sarris P.F."/>
        </authorList>
    </citation>
    <scope>NUCLEOTIDE SEQUENCE [LARGE SCALE GENOMIC DNA]</scope>
    <source>
        <strain evidence="2">cv. PFS-1207/04</strain>
    </source>
</reference>
<evidence type="ECO:0000313" key="2">
    <source>
        <dbReference type="Proteomes" id="UP000266723"/>
    </source>
</evidence>
<protein>
    <submittedName>
        <fullName evidence="1">Uncharacterized protein</fullName>
    </submittedName>
</protein>
<comment type="caution">
    <text evidence="1">The sequence shown here is derived from an EMBL/GenBank/DDBJ whole genome shotgun (WGS) entry which is preliminary data.</text>
</comment>
<keyword evidence="2" id="KW-1185">Reference proteome</keyword>
<dbReference type="EMBL" id="QGKV02001507">
    <property type="protein sequence ID" value="KAF3528477.1"/>
    <property type="molecule type" value="Genomic_DNA"/>
</dbReference>
<organism evidence="1 2">
    <name type="scientific">Brassica cretica</name>
    <name type="common">Mustard</name>
    <dbReference type="NCBI Taxonomy" id="69181"/>
    <lineage>
        <taxon>Eukaryota</taxon>
        <taxon>Viridiplantae</taxon>
        <taxon>Streptophyta</taxon>
        <taxon>Embryophyta</taxon>
        <taxon>Tracheophyta</taxon>
        <taxon>Spermatophyta</taxon>
        <taxon>Magnoliopsida</taxon>
        <taxon>eudicotyledons</taxon>
        <taxon>Gunneridae</taxon>
        <taxon>Pentapetalae</taxon>
        <taxon>rosids</taxon>
        <taxon>malvids</taxon>
        <taxon>Brassicales</taxon>
        <taxon>Brassicaceae</taxon>
        <taxon>Brassiceae</taxon>
        <taxon>Brassica</taxon>
    </lineage>
</organism>
<accession>A0ABQ7B7G3</accession>
<gene>
    <name evidence="1" type="ORF">DY000_02039557</name>
</gene>
<dbReference type="Proteomes" id="UP000266723">
    <property type="component" value="Unassembled WGS sequence"/>
</dbReference>